<dbReference type="EMBL" id="JBHUMB010000006">
    <property type="protein sequence ID" value="MFD2742778.1"/>
    <property type="molecule type" value="Genomic_DNA"/>
</dbReference>
<comment type="caution">
    <text evidence="1">The sequence shown here is derived from an EMBL/GenBank/DDBJ whole genome shotgun (WGS) entry which is preliminary data.</text>
</comment>
<sequence length="487" mass="54991">MYYRSILHSIRYWSFVFTVLLLTCCQKDPRQHGDDSGEVFTVNFNVQDPAWANSLPNGAAAVLPTKIQKLNADVQYLYFWSFNNETLQADIAVQPSAQITYNDGLVPSGFAAGWPYGDYIGGRALSIVGAKDIVFELPVQVVASFEMLGFDVSSSATGPKAFDLYYSFDNEDWRVLQMGNQFSNFLTSQARNTFTYDLSDMVLDGHEHIRLRLEMAAGERGSGSAYNENTGALRLDNFRLRGVLRNAEPSEGEQLRIYAFDQENGNLVSSVVQDYSAGMLVASMDLPHGTYQFSFVRNNTHSNLILPPLVSSASTYFMSNRFSAYKGEVFGAERSIFINQNMQESVRLDRYFSQIKFQFTDAQDLSIVDRVVVVRKGEPFFYAPFNLQMMNPVLDQSEIELHPNFGLSKELHFNQFIGRVDNPVNLDYQLLIYGASGELLRTLDVAALARNNVQIVFRGELLGSLPFDTGFQIDINEEWDDQVEVQF</sequence>
<gene>
    <name evidence="1" type="ORF">ACFSQ6_05165</name>
</gene>
<reference evidence="2" key="1">
    <citation type="journal article" date="2019" name="Int. J. Syst. Evol. Microbiol.">
        <title>The Global Catalogue of Microorganisms (GCM) 10K type strain sequencing project: providing services to taxonomists for standard genome sequencing and annotation.</title>
        <authorList>
            <consortium name="The Broad Institute Genomics Platform"/>
            <consortium name="The Broad Institute Genome Sequencing Center for Infectious Disease"/>
            <person name="Wu L."/>
            <person name="Ma J."/>
        </authorList>
    </citation>
    <scope>NUCLEOTIDE SEQUENCE [LARGE SCALE GENOMIC DNA]</scope>
    <source>
        <strain evidence="2">KCTC 42247</strain>
    </source>
</reference>
<evidence type="ECO:0000313" key="1">
    <source>
        <dbReference type="EMBL" id="MFD2742778.1"/>
    </source>
</evidence>
<name>A0ABW5UBM9_9SPHI</name>
<accession>A0ABW5UBM9</accession>
<protein>
    <recommendedName>
        <fullName evidence="3">Lipoprotein</fullName>
    </recommendedName>
</protein>
<proteinExistence type="predicted"/>
<organism evidence="1 2">
    <name type="scientific">Sphingobacterium populi</name>
    <dbReference type="NCBI Taxonomy" id="1812824"/>
    <lineage>
        <taxon>Bacteria</taxon>
        <taxon>Pseudomonadati</taxon>
        <taxon>Bacteroidota</taxon>
        <taxon>Sphingobacteriia</taxon>
        <taxon>Sphingobacteriales</taxon>
        <taxon>Sphingobacteriaceae</taxon>
        <taxon>Sphingobacterium</taxon>
    </lineage>
</organism>
<evidence type="ECO:0000313" key="2">
    <source>
        <dbReference type="Proteomes" id="UP001597418"/>
    </source>
</evidence>
<dbReference type="RefSeq" id="WP_066754868.1">
    <property type="nucleotide sequence ID" value="NZ_JBHUMB010000006.1"/>
</dbReference>
<dbReference type="Proteomes" id="UP001597418">
    <property type="component" value="Unassembled WGS sequence"/>
</dbReference>
<keyword evidence="2" id="KW-1185">Reference proteome</keyword>
<evidence type="ECO:0008006" key="3">
    <source>
        <dbReference type="Google" id="ProtNLM"/>
    </source>
</evidence>